<evidence type="ECO:0000313" key="2">
    <source>
        <dbReference type="Proteomes" id="UP001432322"/>
    </source>
</evidence>
<keyword evidence="2" id="KW-1185">Reference proteome</keyword>
<dbReference type="AlphaFoldDB" id="A0AAV5UWI7"/>
<feature type="non-terminal residue" evidence="1">
    <location>
        <position position="1"/>
    </location>
</feature>
<comment type="caution">
    <text evidence="1">The sequence shown here is derived from an EMBL/GenBank/DDBJ whole genome shotgun (WGS) entry which is preliminary data.</text>
</comment>
<protein>
    <submittedName>
        <fullName evidence="1">Uncharacterized protein</fullName>
    </submittedName>
</protein>
<dbReference type="Proteomes" id="UP001432322">
    <property type="component" value="Unassembled WGS sequence"/>
</dbReference>
<sequence length="84" mass="9214">CDVCEGTVCLRMTRPDRKNGGSVTSLTCLPALPMTSYYPEGCKTNPMEYEEMCVCSERDLCNISPSSSLSLLSLTALLAYLLHE</sequence>
<evidence type="ECO:0000313" key="1">
    <source>
        <dbReference type="EMBL" id="GMT10583.1"/>
    </source>
</evidence>
<proteinExistence type="predicted"/>
<gene>
    <name evidence="1" type="ORF">PFISCL1PPCAC_1880</name>
</gene>
<organism evidence="1 2">
    <name type="scientific">Pristionchus fissidentatus</name>
    <dbReference type="NCBI Taxonomy" id="1538716"/>
    <lineage>
        <taxon>Eukaryota</taxon>
        <taxon>Metazoa</taxon>
        <taxon>Ecdysozoa</taxon>
        <taxon>Nematoda</taxon>
        <taxon>Chromadorea</taxon>
        <taxon>Rhabditida</taxon>
        <taxon>Rhabditina</taxon>
        <taxon>Diplogasteromorpha</taxon>
        <taxon>Diplogasteroidea</taxon>
        <taxon>Neodiplogasteridae</taxon>
        <taxon>Pristionchus</taxon>
    </lineage>
</organism>
<dbReference type="EMBL" id="BTSY01000001">
    <property type="protein sequence ID" value="GMT10583.1"/>
    <property type="molecule type" value="Genomic_DNA"/>
</dbReference>
<reference evidence="1" key="1">
    <citation type="submission" date="2023-10" db="EMBL/GenBank/DDBJ databases">
        <title>Genome assembly of Pristionchus species.</title>
        <authorList>
            <person name="Yoshida K."/>
            <person name="Sommer R.J."/>
        </authorList>
    </citation>
    <scope>NUCLEOTIDE SEQUENCE</scope>
    <source>
        <strain evidence="1">RS5133</strain>
    </source>
</reference>
<name>A0AAV5UWI7_9BILA</name>
<accession>A0AAV5UWI7</accession>